<accession>A0ABU1H816</accession>
<comment type="caution">
    <text evidence="1">The sequence shown here is derived from an EMBL/GenBank/DDBJ whole genome shotgun (WGS) entry which is preliminary data.</text>
</comment>
<sequence length="70" mass="7801">MAQNYPKNFKNCAVCNYWGGSRQVDTFGQRVTVDSSSSKGKCLLQGGPWKGQEKQANNTCNKWQAWGALK</sequence>
<keyword evidence="2" id="KW-1185">Reference proteome</keyword>
<gene>
    <name evidence="1" type="ORF">QC823_15895</name>
</gene>
<dbReference type="EMBL" id="JARWAN010000046">
    <property type="protein sequence ID" value="MDR5900446.1"/>
    <property type="molecule type" value="Genomic_DNA"/>
</dbReference>
<dbReference type="Proteomes" id="UP001254564">
    <property type="component" value="Unassembled WGS sequence"/>
</dbReference>
<organism evidence="1 2">
    <name type="scientific">Vreelandella vilamensis</name>
    <dbReference type="NCBI Taxonomy" id="531309"/>
    <lineage>
        <taxon>Bacteria</taxon>
        <taxon>Pseudomonadati</taxon>
        <taxon>Pseudomonadota</taxon>
        <taxon>Gammaproteobacteria</taxon>
        <taxon>Oceanospirillales</taxon>
        <taxon>Halomonadaceae</taxon>
        <taxon>Vreelandella</taxon>
    </lineage>
</organism>
<evidence type="ECO:0000313" key="1">
    <source>
        <dbReference type="EMBL" id="MDR5900446.1"/>
    </source>
</evidence>
<reference evidence="1 2" key="1">
    <citation type="submission" date="2023-04" db="EMBL/GenBank/DDBJ databases">
        <title>A long-awaited taxogenomic arrangement of the family Halomonadaceae.</title>
        <authorList>
            <person name="De La Haba R."/>
            <person name="Chuvochina M."/>
            <person name="Wittouck S."/>
            <person name="Arahal D.R."/>
            <person name="Sanchez-Porro C."/>
            <person name="Hugenholtz P."/>
            <person name="Ventosa A."/>
        </authorList>
    </citation>
    <scope>NUCLEOTIDE SEQUENCE [LARGE SCALE GENOMIC DNA]</scope>
    <source>
        <strain evidence="1 2">DSM 21020</strain>
    </source>
</reference>
<name>A0ABU1H816_9GAMM</name>
<dbReference type="RefSeq" id="WP_309657321.1">
    <property type="nucleotide sequence ID" value="NZ_JARWAN010000046.1"/>
</dbReference>
<proteinExistence type="predicted"/>
<protein>
    <submittedName>
        <fullName evidence="1">Uncharacterized protein</fullName>
    </submittedName>
</protein>
<evidence type="ECO:0000313" key="2">
    <source>
        <dbReference type="Proteomes" id="UP001254564"/>
    </source>
</evidence>